<accession>A0ABM4WPH3</accession>
<dbReference type="RefSeq" id="XP_071933685.1">
    <property type="nucleotide sequence ID" value="XM_072077584.1"/>
</dbReference>
<keyword evidence="1" id="KW-1185">Reference proteome</keyword>
<gene>
    <name evidence="2" type="primary">LOC140036245</name>
</gene>
<evidence type="ECO:0008006" key="3">
    <source>
        <dbReference type="Google" id="ProtNLM"/>
    </source>
</evidence>
<sequence length="263" mass="30594">MARGRSDHNPLLIRCAGYRVRSSCFRFLNVWHRHPQFREIVSDAWSEEVYGMEMVRFYNKLKTVRDKLKQWNCVVFGNVSSKVAEAEQELKQREVEHDLLRSEESKIHLHEARADTIGHFLWSVYFGIRRQRRNSNFISRIRKEEGGWHEDLQDIKNSAISFFSDLFSSNCQNFFQGMEQPKSWSHSMVVLIPKVEVTSHWQDFRPISLCNVSSKIVSKILAIRISKLLPKLISPWQTRFVPGRGIVDNVLKGAPGTSSVLSC</sequence>
<organism evidence="1 2">
    <name type="scientific">Coffea arabica</name>
    <name type="common">Arabian coffee</name>
    <dbReference type="NCBI Taxonomy" id="13443"/>
    <lineage>
        <taxon>Eukaryota</taxon>
        <taxon>Viridiplantae</taxon>
        <taxon>Streptophyta</taxon>
        <taxon>Embryophyta</taxon>
        <taxon>Tracheophyta</taxon>
        <taxon>Spermatophyta</taxon>
        <taxon>Magnoliopsida</taxon>
        <taxon>eudicotyledons</taxon>
        <taxon>Gunneridae</taxon>
        <taxon>Pentapetalae</taxon>
        <taxon>asterids</taxon>
        <taxon>lamiids</taxon>
        <taxon>Gentianales</taxon>
        <taxon>Rubiaceae</taxon>
        <taxon>Ixoroideae</taxon>
        <taxon>Gardenieae complex</taxon>
        <taxon>Bertiereae - Coffeeae clade</taxon>
        <taxon>Coffeeae</taxon>
        <taxon>Coffea</taxon>
    </lineage>
</organism>
<reference evidence="2" key="1">
    <citation type="submission" date="2025-08" db="UniProtKB">
        <authorList>
            <consortium name="RefSeq"/>
        </authorList>
    </citation>
    <scope>IDENTIFICATION</scope>
    <source>
        <tissue evidence="2">Leaves</tissue>
    </source>
</reference>
<protein>
    <recommendedName>
        <fullName evidence="3">Reverse transcriptase domain-containing protein</fullName>
    </recommendedName>
</protein>
<dbReference type="GeneID" id="140036245"/>
<dbReference type="Proteomes" id="UP001652660">
    <property type="component" value="Chromosome 2e"/>
</dbReference>
<evidence type="ECO:0000313" key="1">
    <source>
        <dbReference type="Proteomes" id="UP001652660"/>
    </source>
</evidence>
<name>A0ABM4WPH3_COFAR</name>
<dbReference type="PANTHER" id="PTHR19446">
    <property type="entry name" value="REVERSE TRANSCRIPTASES"/>
    <property type="match status" value="1"/>
</dbReference>
<proteinExistence type="predicted"/>
<evidence type="ECO:0000313" key="2">
    <source>
        <dbReference type="RefSeq" id="XP_071933685.1"/>
    </source>
</evidence>